<dbReference type="OrthoDB" id="9801840at2"/>
<dbReference type="EMBL" id="FNAN01000008">
    <property type="protein sequence ID" value="SDF01705.1"/>
    <property type="molecule type" value="Genomic_DNA"/>
</dbReference>
<dbReference type="Proteomes" id="UP000198748">
    <property type="component" value="Unassembled WGS sequence"/>
</dbReference>
<evidence type="ECO:0000313" key="4">
    <source>
        <dbReference type="Proteomes" id="UP000198748"/>
    </source>
</evidence>
<dbReference type="Pfam" id="PF13635">
    <property type="entry name" value="DUF4143"/>
    <property type="match status" value="1"/>
</dbReference>
<accession>A0A1G7HMM6</accession>
<dbReference type="InterPro" id="IPR041682">
    <property type="entry name" value="AAA_14"/>
</dbReference>
<dbReference type="InterPro" id="IPR025420">
    <property type="entry name" value="DUF4143"/>
</dbReference>
<feature type="domain" description="AAA" evidence="1">
    <location>
        <begin position="39"/>
        <end position="160"/>
    </location>
</feature>
<dbReference type="RefSeq" id="WP_090151256.1">
    <property type="nucleotide sequence ID" value="NZ_FNAN01000008.1"/>
</dbReference>
<sequence length="402" mass="46048">MILKTVIASVAEAQKANLTILESGLARTALDKLPDITSHALIVSGVRRCGKSTLLHQLLREKHPDAFYLNFEDTRLYDFEPSDFLRLDSLVTETGQKVLFFDEIQIVDRWETYVRQKLDEGCKVVITGSNASLLSRELGTKLTGRQITKELFPFSYSEFCAYRNALPSPDATRDYMATGGFPEYVKSGLEEFMRQLFEDILIRDIAVRYGVRDVRTLQRLALYLVSNIGRLITGNRLKTMFEAGSTSTIMDYLSYFEYTYLFHFVPKFSYSLRKQLVNPRKVYAIDTGVVNANSGSFTDDFGSVFKNPVFLHLRRNYKDIYYFSEKSECDFVISEKGTVRQVVQVCYDLNPDNIDRELKGLFEAVAHFGLKEGMLVTFNQTDEFERDGMKALIVPAHQYLAD</sequence>
<gene>
    <name evidence="3" type="ORF">SAMN04487996_108208</name>
</gene>
<reference evidence="4" key="1">
    <citation type="submission" date="2016-10" db="EMBL/GenBank/DDBJ databases">
        <authorList>
            <person name="Varghese N."/>
            <person name="Submissions S."/>
        </authorList>
    </citation>
    <scope>NUCLEOTIDE SEQUENCE [LARGE SCALE GENOMIC DNA]</scope>
    <source>
        <strain evidence="4">DSM 25329</strain>
    </source>
</reference>
<protein>
    <recommendedName>
        <fullName evidence="5">AAA+ ATPase domain-containing protein</fullName>
    </recommendedName>
</protein>
<evidence type="ECO:0000259" key="1">
    <source>
        <dbReference type="Pfam" id="PF13173"/>
    </source>
</evidence>
<organism evidence="3 4">
    <name type="scientific">Dyadobacter soli</name>
    <dbReference type="NCBI Taxonomy" id="659014"/>
    <lineage>
        <taxon>Bacteria</taxon>
        <taxon>Pseudomonadati</taxon>
        <taxon>Bacteroidota</taxon>
        <taxon>Cytophagia</taxon>
        <taxon>Cytophagales</taxon>
        <taxon>Spirosomataceae</taxon>
        <taxon>Dyadobacter</taxon>
    </lineage>
</organism>
<dbReference type="PANTHER" id="PTHR33295:SF8">
    <property type="entry name" value="AAA+ ATPASE DOMAIN-CONTAINING PROTEIN"/>
    <property type="match status" value="1"/>
</dbReference>
<dbReference type="PANTHER" id="PTHR33295">
    <property type="entry name" value="ATPASE"/>
    <property type="match status" value="1"/>
</dbReference>
<keyword evidence="4" id="KW-1185">Reference proteome</keyword>
<dbReference type="STRING" id="659014.SAMN04487996_108208"/>
<dbReference type="Pfam" id="PF13173">
    <property type="entry name" value="AAA_14"/>
    <property type="match status" value="1"/>
</dbReference>
<dbReference type="AlphaFoldDB" id="A0A1G7HMM6"/>
<dbReference type="Gene3D" id="3.40.50.300">
    <property type="entry name" value="P-loop containing nucleotide triphosphate hydrolases"/>
    <property type="match status" value="1"/>
</dbReference>
<feature type="domain" description="DUF4143" evidence="2">
    <location>
        <begin position="203"/>
        <end position="347"/>
    </location>
</feature>
<evidence type="ECO:0000259" key="2">
    <source>
        <dbReference type="Pfam" id="PF13635"/>
    </source>
</evidence>
<dbReference type="InterPro" id="IPR027417">
    <property type="entry name" value="P-loop_NTPase"/>
</dbReference>
<evidence type="ECO:0008006" key="5">
    <source>
        <dbReference type="Google" id="ProtNLM"/>
    </source>
</evidence>
<name>A0A1G7HMM6_9BACT</name>
<proteinExistence type="predicted"/>
<dbReference type="SUPFAM" id="SSF52540">
    <property type="entry name" value="P-loop containing nucleoside triphosphate hydrolases"/>
    <property type="match status" value="1"/>
</dbReference>
<evidence type="ECO:0000313" key="3">
    <source>
        <dbReference type="EMBL" id="SDF01705.1"/>
    </source>
</evidence>